<dbReference type="InterPro" id="IPR011990">
    <property type="entry name" value="TPR-like_helical_dom_sf"/>
</dbReference>
<gene>
    <name evidence="2" type="ORF">SAMN02745781_00240</name>
</gene>
<dbReference type="RefSeq" id="WP_072954531.1">
    <property type="nucleotide sequence ID" value="NZ_FQUH01000001.1"/>
</dbReference>
<protein>
    <recommendedName>
        <fullName evidence="4">Tetratricopeptide repeat-containing protein</fullName>
    </recommendedName>
</protein>
<dbReference type="EMBL" id="FQUH01000001">
    <property type="protein sequence ID" value="SHE39459.1"/>
    <property type="molecule type" value="Genomic_DNA"/>
</dbReference>
<evidence type="ECO:0000313" key="3">
    <source>
        <dbReference type="Proteomes" id="UP000184159"/>
    </source>
</evidence>
<dbReference type="SMART" id="SM00028">
    <property type="entry name" value="TPR"/>
    <property type="match status" value="5"/>
</dbReference>
<sequence length="488" mass="56335">MEKSLYLLEIEIEQLKRRLEIAPTDVLHQAEQCLIRSKQIHFAEGTIQSLMLMCRCALILGKHAQGIRYAKEALATQNELDNDEYLPEILHLHALHSWEDGKFYTAQQHWIHALEQATLEEDIQILIESLLGLGNIWRSTHEYHLACATHELAVQVSNNTRLESLEGRARILWAWDLYLLNRYVDMLTVLDGALEVLEDNNCLQEIAEVWDFRALALLGLGRLEDAEQAAQYAHDLAEANNLSWVKTHSYINRARLEMLRQNMTEAITLLDKAEQAARESANDELLALVYFQQSLVAEQQEDYQSALAAFKRYRSYSTSQLDIQNKRESKDQVRNSKKQLEQRARKLINRIRGQYEYDPEKHLSNVVSETYWWEQLVLFKTALKSANYSVIIIYHETPRYIDACTELTHSLCSKQDLVSRLSSDRLGLLLADTGDNAQQIFNILQQMIQIYPWGRKGLTGDLPDISLHNILSFPFTLDQLTELPLKGS</sequence>
<dbReference type="Proteomes" id="UP000184159">
    <property type="component" value="Unassembled WGS sequence"/>
</dbReference>
<evidence type="ECO:0000313" key="2">
    <source>
        <dbReference type="EMBL" id="SHE39459.1"/>
    </source>
</evidence>
<keyword evidence="1" id="KW-0175">Coiled coil</keyword>
<dbReference type="Pfam" id="PF13424">
    <property type="entry name" value="TPR_12"/>
    <property type="match status" value="1"/>
</dbReference>
<feature type="coiled-coil region" evidence="1">
    <location>
        <begin position="323"/>
        <end position="350"/>
    </location>
</feature>
<evidence type="ECO:0000256" key="1">
    <source>
        <dbReference type="SAM" id="Coils"/>
    </source>
</evidence>
<keyword evidence="3" id="KW-1185">Reference proteome</keyword>
<organism evidence="2 3">
    <name type="scientific">Vibrio gazogenes DSM 21264 = NBRC 103151</name>
    <dbReference type="NCBI Taxonomy" id="1123492"/>
    <lineage>
        <taxon>Bacteria</taxon>
        <taxon>Pseudomonadati</taxon>
        <taxon>Pseudomonadota</taxon>
        <taxon>Gammaproteobacteria</taxon>
        <taxon>Vibrionales</taxon>
        <taxon>Vibrionaceae</taxon>
        <taxon>Vibrio</taxon>
    </lineage>
</organism>
<accession>A0A1M4T4R7</accession>
<reference evidence="3" key="1">
    <citation type="submission" date="2016-11" db="EMBL/GenBank/DDBJ databases">
        <authorList>
            <person name="Varghese N."/>
            <person name="Submissions S."/>
        </authorList>
    </citation>
    <scope>NUCLEOTIDE SEQUENCE [LARGE SCALE GENOMIC DNA]</scope>
    <source>
        <strain evidence="3">DSM 21264</strain>
    </source>
</reference>
<dbReference type="Gene3D" id="1.25.40.10">
    <property type="entry name" value="Tetratricopeptide repeat domain"/>
    <property type="match status" value="2"/>
</dbReference>
<dbReference type="AlphaFoldDB" id="A0A1M4T4R7"/>
<dbReference type="InterPro" id="IPR019734">
    <property type="entry name" value="TPR_rpt"/>
</dbReference>
<dbReference type="SUPFAM" id="SSF48452">
    <property type="entry name" value="TPR-like"/>
    <property type="match status" value="1"/>
</dbReference>
<evidence type="ECO:0008006" key="4">
    <source>
        <dbReference type="Google" id="ProtNLM"/>
    </source>
</evidence>
<proteinExistence type="predicted"/>
<name>A0A1M4T4R7_VIBGA</name>